<sequence length="427" mass="47265">MKRTEIAPGVHLLWDPAPKFNRCRISIHFAFPAKRETATAHALLPLVMERGYADCPDMTQMTKTLARLYGADLTVDARPFGANHNLCVSATGIKDRFALEGEPLTREYAGLALGTAFHPAFVGGVFDPEAVGIEKQMLRKALEDEVNEKRIYCQRQANREFFGDSPAGIRQEGYLEEVDALTPEALTAAYREMLETAQIELLILGCEEAETEQVKDALLRELSAVERRPAPLCGNMAMPRREPARKVECFDIVQAKLCMLFTIGEPMRPDQMAAVRLAMALYGGSVTSRLFLNVRERDHLCYYCASSFQSFTGSMAVNSGVEHADAARAEAAILKELDDLRTGPITDEELEDCRLSLLSGMAGIEDSLGGIETWYYMEVLRGSGLQTPDEARAALRAVTKEDVRAILRQLSLSVSYLLTREEGTADV</sequence>
<feature type="domain" description="Peptidase M16 C-terminal" evidence="1">
    <location>
        <begin position="181"/>
        <end position="354"/>
    </location>
</feature>
<dbReference type="Proteomes" id="UP000220005">
    <property type="component" value="Unassembled WGS sequence"/>
</dbReference>
<dbReference type="SUPFAM" id="SSF63411">
    <property type="entry name" value="LuxS/MPP-like metallohydrolase"/>
    <property type="match status" value="2"/>
</dbReference>
<name>A0A2A7AT80_9FIRM</name>
<dbReference type="EMBL" id="NMTY01000004">
    <property type="protein sequence ID" value="PDX82385.1"/>
    <property type="molecule type" value="Genomic_DNA"/>
</dbReference>
<organism evidence="2 3">
    <name type="scientific">Faecalibacterium prausnitzii</name>
    <dbReference type="NCBI Taxonomy" id="853"/>
    <lineage>
        <taxon>Bacteria</taxon>
        <taxon>Bacillati</taxon>
        <taxon>Bacillota</taxon>
        <taxon>Clostridia</taxon>
        <taxon>Eubacteriales</taxon>
        <taxon>Oscillospiraceae</taxon>
        <taxon>Faecalibacterium</taxon>
    </lineage>
</organism>
<protein>
    <submittedName>
        <fullName evidence="2">Peptidase M16</fullName>
    </submittedName>
</protein>
<dbReference type="InterPro" id="IPR011249">
    <property type="entry name" value="Metalloenz_LuxS/M16"/>
</dbReference>
<reference evidence="2 3" key="1">
    <citation type="journal article" date="2017" name="Front. Microbiol.">
        <title>New Insights into the Diversity of the Genus Faecalibacterium.</title>
        <authorList>
            <person name="Benevides L."/>
            <person name="Burman S."/>
            <person name="Martin R."/>
            <person name="Robert V."/>
            <person name="Thomas M."/>
            <person name="Miquel S."/>
            <person name="Chain F."/>
            <person name="Sokol H."/>
            <person name="Bermudez-Humaran L.G."/>
            <person name="Morrison M."/>
            <person name="Langella P."/>
            <person name="Azevedo V.A."/>
            <person name="Chatel J.M."/>
            <person name="Soares S."/>
        </authorList>
    </citation>
    <scope>NUCLEOTIDE SEQUENCE [LARGE SCALE GENOMIC DNA]</scope>
    <source>
        <strain evidence="2 3">CNCM I 4575</strain>
    </source>
</reference>
<evidence type="ECO:0000259" key="1">
    <source>
        <dbReference type="Pfam" id="PF05193"/>
    </source>
</evidence>
<dbReference type="GO" id="GO:0046872">
    <property type="term" value="F:metal ion binding"/>
    <property type="evidence" value="ECO:0007669"/>
    <property type="project" value="InterPro"/>
</dbReference>
<accession>A0A2A7AT80</accession>
<dbReference type="InterPro" id="IPR007863">
    <property type="entry name" value="Peptidase_M16_C"/>
</dbReference>
<evidence type="ECO:0000313" key="3">
    <source>
        <dbReference type="Proteomes" id="UP000220005"/>
    </source>
</evidence>
<dbReference type="AlphaFoldDB" id="A0A2A7AT80"/>
<dbReference type="Gene3D" id="3.30.830.10">
    <property type="entry name" value="Metalloenzyme, LuxS/M16 peptidase-like"/>
    <property type="match status" value="2"/>
</dbReference>
<dbReference type="RefSeq" id="WP_097838827.1">
    <property type="nucleotide sequence ID" value="NZ_NMTY01000004.1"/>
</dbReference>
<evidence type="ECO:0000313" key="2">
    <source>
        <dbReference type="EMBL" id="PDX82385.1"/>
    </source>
</evidence>
<dbReference type="Pfam" id="PF05193">
    <property type="entry name" value="Peptidase_M16_C"/>
    <property type="match status" value="1"/>
</dbReference>
<proteinExistence type="predicted"/>
<gene>
    <name evidence="2" type="ORF">CGS58_02620</name>
</gene>
<comment type="caution">
    <text evidence="2">The sequence shown here is derived from an EMBL/GenBank/DDBJ whole genome shotgun (WGS) entry which is preliminary data.</text>
</comment>